<dbReference type="AlphaFoldDB" id="D8PX70"/>
<keyword evidence="3" id="KW-1185">Reference proteome</keyword>
<name>D8PX70_SCHCM</name>
<evidence type="ECO:0000313" key="2">
    <source>
        <dbReference type="EMBL" id="EFI99618.1"/>
    </source>
</evidence>
<evidence type="ECO:0000259" key="1">
    <source>
        <dbReference type="Pfam" id="PF12937"/>
    </source>
</evidence>
<organism evidence="3">
    <name type="scientific">Schizophyllum commune (strain H4-8 / FGSC 9210)</name>
    <name type="common">Split gill fungus</name>
    <dbReference type="NCBI Taxonomy" id="578458"/>
    <lineage>
        <taxon>Eukaryota</taxon>
        <taxon>Fungi</taxon>
        <taxon>Dikarya</taxon>
        <taxon>Basidiomycota</taxon>
        <taxon>Agaricomycotina</taxon>
        <taxon>Agaricomycetes</taxon>
        <taxon>Agaricomycetidae</taxon>
        <taxon>Agaricales</taxon>
        <taxon>Schizophyllaceae</taxon>
        <taxon>Schizophyllum</taxon>
    </lineage>
</organism>
<dbReference type="OrthoDB" id="2827547at2759"/>
<dbReference type="HOGENOM" id="CLU_018544_13_0_1"/>
<dbReference type="InterPro" id="IPR032675">
    <property type="entry name" value="LRR_dom_sf"/>
</dbReference>
<feature type="domain" description="F-box" evidence="1">
    <location>
        <begin position="76"/>
        <end position="130"/>
    </location>
</feature>
<dbReference type="Pfam" id="PF12937">
    <property type="entry name" value="F-box-like"/>
    <property type="match status" value="1"/>
</dbReference>
<feature type="non-terminal residue" evidence="2">
    <location>
        <position position="510"/>
    </location>
</feature>
<dbReference type="GeneID" id="9585643"/>
<protein>
    <recommendedName>
        <fullName evidence="1">F-box domain-containing protein</fullName>
    </recommendedName>
</protein>
<dbReference type="InParanoid" id="D8PX70"/>
<evidence type="ECO:0000313" key="3">
    <source>
        <dbReference type="Proteomes" id="UP000007431"/>
    </source>
</evidence>
<gene>
    <name evidence="2" type="ORF">SCHCODRAFT_107076</name>
</gene>
<dbReference type="EMBL" id="GL377304">
    <property type="protein sequence ID" value="EFI99618.1"/>
    <property type="molecule type" value="Genomic_DNA"/>
</dbReference>
<dbReference type="InterPro" id="IPR001810">
    <property type="entry name" value="F-box_dom"/>
</dbReference>
<sequence>MQSIENALKEARAVANAQIHRTHFVPTEHDARVIREKAQALRDLQKNIDKEIEKLLTQKRVILAQLPAHDALLSVWRRLPPEILSEIFTLALPDDWDDEPAGRRVLNFACVCAMWRSVALNTPSLWTSLWFGAEGNPLAGCEDRLAVELARTGQAPLKLTVDMELDASVGGAERIAKVARNWSDRAWTTLCAQAHRWEEVALICQPLHAYAALAHHELPVLRRLFISMDAGASHVNFPVDVFARAENLTSFTVQYLAPPRRVILPRSWALTELSIVCGDPLVGIYDPPLAPFLDAIAACSSTLRYFELFAEDLGSVPDGPPIVFPVLERLLLQRNAISFCRNMSTPCLGDAVLDGLDLAVLDSFMILLRQSSECKSLHRLALKEVEDMKPSAFVACMQAIPHLTELELYHLEGSVIDETSPLSVAMLATLSRDSGVEGALTLLPNLERLRLDFNRGLIGDEDEHEDADELRKAVYSIPMSRKHQRTVDGQVLASLEGFTIGINPMGLHYP</sequence>
<dbReference type="OMA" id="FRYRTEP"/>
<dbReference type="RefSeq" id="XP_003034521.1">
    <property type="nucleotide sequence ID" value="XM_003034475.1"/>
</dbReference>
<dbReference type="SUPFAM" id="SSF52047">
    <property type="entry name" value="RNI-like"/>
    <property type="match status" value="1"/>
</dbReference>
<reference evidence="2 3" key="1">
    <citation type="journal article" date="2010" name="Nat. Biotechnol.">
        <title>Genome sequence of the model mushroom Schizophyllum commune.</title>
        <authorList>
            <person name="Ohm R.A."/>
            <person name="de Jong J.F."/>
            <person name="Lugones L.G."/>
            <person name="Aerts A."/>
            <person name="Kothe E."/>
            <person name="Stajich J.E."/>
            <person name="de Vries R.P."/>
            <person name="Record E."/>
            <person name="Levasseur A."/>
            <person name="Baker S.E."/>
            <person name="Bartholomew K.A."/>
            <person name="Coutinho P.M."/>
            <person name="Erdmann S."/>
            <person name="Fowler T.J."/>
            <person name="Gathman A.C."/>
            <person name="Lombard V."/>
            <person name="Henrissat B."/>
            <person name="Knabe N."/>
            <person name="Kuees U."/>
            <person name="Lilly W.W."/>
            <person name="Lindquist E."/>
            <person name="Lucas S."/>
            <person name="Magnuson J.K."/>
            <person name="Piumi F."/>
            <person name="Raudaskoski M."/>
            <person name="Salamov A."/>
            <person name="Schmutz J."/>
            <person name="Schwarze F.W.M.R."/>
            <person name="vanKuyk P.A."/>
            <person name="Horton J.S."/>
            <person name="Grigoriev I.V."/>
            <person name="Woesten H.A.B."/>
        </authorList>
    </citation>
    <scope>NUCLEOTIDE SEQUENCE [LARGE SCALE GENOMIC DNA]</scope>
    <source>
        <strain evidence="3">H4-8 / FGSC 9210</strain>
    </source>
</reference>
<dbReference type="Proteomes" id="UP000007431">
    <property type="component" value="Unassembled WGS sequence"/>
</dbReference>
<accession>D8PX70</accession>
<dbReference type="VEuPathDB" id="FungiDB:SCHCODRAFT_01294158"/>
<proteinExistence type="predicted"/>
<dbReference type="KEGG" id="scm:SCHCO_01294158"/>
<dbReference type="Gene3D" id="1.20.1280.50">
    <property type="match status" value="1"/>
</dbReference>
<dbReference type="Gene3D" id="3.80.10.10">
    <property type="entry name" value="Ribonuclease Inhibitor"/>
    <property type="match status" value="1"/>
</dbReference>